<accession>A0A2D0MZ43</accession>
<dbReference type="SUPFAM" id="SSF51182">
    <property type="entry name" value="RmlC-like cupins"/>
    <property type="match status" value="1"/>
</dbReference>
<dbReference type="RefSeq" id="WP_099155146.1">
    <property type="nucleotide sequence ID" value="NZ_PDUD01000055.1"/>
</dbReference>
<dbReference type="InterPro" id="IPR051610">
    <property type="entry name" value="GPI/OXD"/>
</dbReference>
<feature type="domain" description="Cupin type-2" evidence="2">
    <location>
        <begin position="42"/>
        <end position="109"/>
    </location>
</feature>
<sequence length="134" mass="15283">MDSYWKFTKADLIEKEQVSGRDHYWHFNPEISQQAETILVKVVVPVGGGHPFHRHPEMNEILYVIKGRAEQWVEDEMQFMETGDSVYIAPDVIHATYNAGDEELEFLAVLSPAAGWGAGTIDESDHPDYAHLRK</sequence>
<evidence type="ECO:0000256" key="1">
    <source>
        <dbReference type="ARBA" id="ARBA00022723"/>
    </source>
</evidence>
<gene>
    <name evidence="3" type="ORF">CRP01_37055</name>
</gene>
<dbReference type="InterPro" id="IPR013096">
    <property type="entry name" value="Cupin_2"/>
</dbReference>
<dbReference type="PANTHER" id="PTHR35848">
    <property type="entry name" value="OXALATE-BINDING PROTEIN"/>
    <property type="match status" value="1"/>
</dbReference>
<dbReference type="EMBL" id="PDUD01000055">
    <property type="protein sequence ID" value="PHN01398.1"/>
    <property type="molecule type" value="Genomic_DNA"/>
</dbReference>
<dbReference type="PANTHER" id="PTHR35848:SF6">
    <property type="entry name" value="CUPIN TYPE-2 DOMAIN-CONTAINING PROTEIN"/>
    <property type="match status" value="1"/>
</dbReference>
<dbReference type="Pfam" id="PF07883">
    <property type="entry name" value="Cupin_2"/>
    <property type="match status" value="1"/>
</dbReference>
<reference evidence="3 4" key="1">
    <citation type="submission" date="2017-10" db="EMBL/GenBank/DDBJ databases">
        <title>The draft genome sequence of Lewinella nigricans NBRC 102662.</title>
        <authorList>
            <person name="Wang K."/>
        </authorList>
    </citation>
    <scope>NUCLEOTIDE SEQUENCE [LARGE SCALE GENOMIC DNA]</scope>
    <source>
        <strain evidence="3 4">NBRC 102662</strain>
    </source>
</reference>
<evidence type="ECO:0000259" key="2">
    <source>
        <dbReference type="Pfam" id="PF07883"/>
    </source>
</evidence>
<evidence type="ECO:0000313" key="4">
    <source>
        <dbReference type="Proteomes" id="UP000223913"/>
    </source>
</evidence>
<proteinExistence type="predicted"/>
<name>A0A2D0MZ43_FLAN2</name>
<protein>
    <submittedName>
        <fullName evidence="3">Cupin</fullName>
    </submittedName>
</protein>
<keyword evidence="4" id="KW-1185">Reference proteome</keyword>
<comment type="caution">
    <text evidence="3">The sequence shown here is derived from an EMBL/GenBank/DDBJ whole genome shotgun (WGS) entry which is preliminary data.</text>
</comment>
<dbReference type="GO" id="GO:0046872">
    <property type="term" value="F:metal ion binding"/>
    <property type="evidence" value="ECO:0007669"/>
    <property type="project" value="UniProtKB-KW"/>
</dbReference>
<dbReference type="Proteomes" id="UP000223913">
    <property type="component" value="Unassembled WGS sequence"/>
</dbReference>
<evidence type="ECO:0000313" key="3">
    <source>
        <dbReference type="EMBL" id="PHN01398.1"/>
    </source>
</evidence>
<dbReference type="InterPro" id="IPR014710">
    <property type="entry name" value="RmlC-like_jellyroll"/>
</dbReference>
<organism evidence="3 4">
    <name type="scientific">Flavilitoribacter nigricans (strain ATCC 23147 / DSM 23189 / NBRC 102662 / NCIMB 1420 / SS-2)</name>
    <name type="common">Lewinella nigricans</name>
    <dbReference type="NCBI Taxonomy" id="1122177"/>
    <lineage>
        <taxon>Bacteria</taxon>
        <taxon>Pseudomonadati</taxon>
        <taxon>Bacteroidota</taxon>
        <taxon>Saprospiria</taxon>
        <taxon>Saprospirales</taxon>
        <taxon>Lewinellaceae</taxon>
        <taxon>Flavilitoribacter</taxon>
    </lineage>
</organism>
<dbReference type="AlphaFoldDB" id="A0A2D0MZ43"/>
<dbReference type="Gene3D" id="2.60.120.10">
    <property type="entry name" value="Jelly Rolls"/>
    <property type="match status" value="1"/>
</dbReference>
<dbReference type="InterPro" id="IPR011051">
    <property type="entry name" value="RmlC_Cupin_sf"/>
</dbReference>
<dbReference type="OrthoDB" id="9791637at2"/>
<keyword evidence="1" id="KW-0479">Metal-binding</keyword>